<reference evidence="11 12" key="1">
    <citation type="submission" date="2019-02" db="EMBL/GenBank/DDBJ databases">
        <title>Opniocepnalus argus genome.</title>
        <authorList>
            <person name="Zhou C."/>
            <person name="Xiao S."/>
        </authorList>
    </citation>
    <scope>NUCLEOTIDE SEQUENCE [LARGE SCALE GENOMIC DNA]</scope>
    <source>
        <strain evidence="11">OARG1902GOOAL</strain>
        <tissue evidence="11">Muscle</tissue>
    </source>
</reference>
<evidence type="ECO:0000256" key="4">
    <source>
        <dbReference type="ARBA" id="ARBA00022723"/>
    </source>
</evidence>
<accession>A0A6G1PN98</accession>
<keyword evidence="7" id="KW-1015">Disulfide bond</keyword>
<dbReference type="InterPro" id="IPR008979">
    <property type="entry name" value="Galactose-bd-like_sf"/>
</dbReference>
<dbReference type="SUPFAM" id="SSF49785">
    <property type="entry name" value="Galactose-binding domain-like"/>
    <property type="match status" value="2"/>
</dbReference>
<dbReference type="GO" id="GO:0010185">
    <property type="term" value="P:regulation of cellular defense response"/>
    <property type="evidence" value="ECO:0007669"/>
    <property type="project" value="UniProtKB-ARBA"/>
</dbReference>
<keyword evidence="9" id="KW-0732">Signal</keyword>
<dbReference type="InterPro" id="IPR000421">
    <property type="entry name" value="FA58C"/>
</dbReference>
<dbReference type="GO" id="GO:0001868">
    <property type="term" value="P:regulation of complement activation, lectin pathway"/>
    <property type="evidence" value="ECO:0007669"/>
    <property type="project" value="UniProtKB-ARBA"/>
</dbReference>
<dbReference type="Gene3D" id="2.60.120.260">
    <property type="entry name" value="Galactose-binding domain-like"/>
    <property type="match status" value="2"/>
</dbReference>
<organism evidence="11 12">
    <name type="scientific">Channa argus</name>
    <name type="common">Northern snakehead</name>
    <name type="synonym">Ophicephalus argus</name>
    <dbReference type="NCBI Taxonomy" id="215402"/>
    <lineage>
        <taxon>Eukaryota</taxon>
        <taxon>Metazoa</taxon>
        <taxon>Chordata</taxon>
        <taxon>Craniata</taxon>
        <taxon>Vertebrata</taxon>
        <taxon>Euteleostomi</taxon>
        <taxon>Actinopterygii</taxon>
        <taxon>Neopterygii</taxon>
        <taxon>Teleostei</taxon>
        <taxon>Neoteleostei</taxon>
        <taxon>Acanthomorphata</taxon>
        <taxon>Anabantaria</taxon>
        <taxon>Anabantiformes</taxon>
        <taxon>Channoidei</taxon>
        <taxon>Channidae</taxon>
        <taxon>Channa</taxon>
    </lineage>
</organism>
<feature type="signal peptide" evidence="9">
    <location>
        <begin position="1"/>
        <end position="19"/>
    </location>
</feature>
<dbReference type="AlphaFoldDB" id="A0A6G1PN98"/>
<dbReference type="Proteomes" id="UP000503349">
    <property type="component" value="Chromosome 7"/>
</dbReference>
<gene>
    <name evidence="11" type="ORF">EXN66_Car007374</name>
</gene>
<keyword evidence="12" id="KW-1185">Reference proteome</keyword>
<dbReference type="GO" id="GO:0046872">
    <property type="term" value="F:metal ion binding"/>
    <property type="evidence" value="ECO:0007669"/>
    <property type="project" value="UniProtKB-KW"/>
</dbReference>
<evidence type="ECO:0000313" key="12">
    <source>
        <dbReference type="Proteomes" id="UP000503349"/>
    </source>
</evidence>
<feature type="domain" description="F5/8 type C" evidence="10">
    <location>
        <begin position="154"/>
        <end position="310"/>
    </location>
</feature>
<comment type="similarity">
    <text evidence="2">Belongs to the fucolectin family.</text>
</comment>
<dbReference type="PROSITE" id="PS50022">
    <property type="entry name" value="FA58C_3"/>
    <property type="match status" value="1"/>
</dbReference>
<sequence length="321" mass="34808">MSSVVVLVWLALLIQISCSADTNIAKGGKVTQSSLFGDAVPQRAIDGNRASNWVEGSCSHTQNDLNPWWRLDLLQTFKIKTVTITNRKDCCPERLNGAEIRIGNSLTDNGNANPRCAAISSIEAGASKTFNCNEMEGKYVNIVIPGRQEYLTLCEVEVTGQPSSNTGPTDTNIAKGGKVTQSSVHGDAVPERAIDGNRASNWLEGSCTHTQNDISPWWRLDLLKKYNIHAVTITNRKDCCPERLNGAEIHIGNSLIDNGNANPVCAVISSIPAGTSQTFVCNAMEGQYINIVIHGKQQYLTLCEVEVFGTESNNSHEDICG</sequence>
<name>A0A6G1PN98_CHAAH</name>
<proteinExistence type="inferred from homology"/>
<reference evidence="12" key="2">
    <citation type="submission" date="2019-02" db="EMBL/GenBank/DDBJ databases">
        <title>Opniocepnalus argus Var Kimnra genome.</title>
        <authorList>
            <person name="Zhou C."/>
            <person name="Xiao S."/>
        </authorList>
    </citation>
    <scope>NUCLEOTIDE SEQUENCE [LARGE SCALE GENOMIC DNA]</scope>
</reference>
<evidence type="ECO:0000256" key="2">
    <source>
        <dbReference type="ARBA" id="ARBA00010147"/>
    </source>
</evidence>
<keyword evidence="5" id="KW-0430">Lectin</keyword>
<evidence type="ECO:0000256" key="8">
    <source>
        <dbReference type="SAM" id="MobiDB-lite"/>
    </source>
</evidence>
<evidence type="ECO:0000256" key="7">
    <source>
        <dbReference type="ARBA" id="ARBA00023157"/>
    </source>
</evidence>
<comment type="function">
    <text evidence="1">Acts as a defensive agent. Recognizes blood group fucosylated oligosaccharides including A, B, H and Lewis B-type antigens. Does not recognize Lewis A antigen and has low affinity for monovalent haptens.</text>
</comment>
<dbReference type="PANTHER" id="PTHR45713:SF6">
    <property type="entry name" value="F5_8 TYPE C DOMAIN-CONTAINING PROTEIN"/>
    <property type="match status" value="1"/>
</dbReference>
<evidence type="ECO:0000259" key="10">
    <source>
        <dbReference type="PROSITE" id="PS50022"/>
    </source>
</evidence>
<evidence type="ECO:0000256" key="9">
    <source>
        <dbReference type="SAM" id="SignalP"/>
    </source>
</evidence>
<dbReference type="InterPro" id="IPR006585">
    <property type="entry name" value="FTP1"/>
</dbReference>
<feature type="compositionally biased region" description="Polar residues" evidence="8">
    <location>
        <begin position="162"/>
        <end position="172"/>
    </location>
</feature>
<dbReference type="Pfam" id="PF22633">
    <property type="entry name" value="F5_F8_type_C_2"/>
    <property type="match status" value="2"/>
</dbReference>
<evidence type="ECO:0000256" key="1">
    <source>
        <dbReference type="ARBA" id="ARBA00002219"/>
    </source>
</evidence>
<keyword evidence="4" id="KW-0479">Metal-binding</keyword>
<evidence type="ECO:0000256" key="3">
    <source>
        <dbReference type="ARBA" id="ARBA00011233"/>
    </source>
</evidence>
<protein>
    <submittedName>
        <fullName evidence="11">Fucolectin-1</fullName>
    </submittedName>
</protein>
<dbReference type="EMBL" id="CM015718">
    <property type="protein sequence ID" value="KAF3691699.1"/>
    <property type="molecule type" value="Genomic_DNA"/>
</dbReference>
<dbReference type="GO" id="GO:0042806">
    <property type="term" value="F:fucose binding"/>
    <property type="evidence" value="ECO:0007669"/>
    <property type="project" value="UniProtKB-ARBA"/>
</dbReference>
<dbReference type="SMART" id="SM00607">
    <property type="entry name" value="FTP"/>
    <property type="match status" value="2"/>
</dbReference>
<comment type="subunit">
    <text evidence="3">Homotrimer.</text>
</comment>
<evidence type="ECO:0000256" key="6">
    <source>
        <dbReference type="ARBA" id="ARBA00022837"/>
    </source>
</evidence>
<keyword evidence="6" id="KW-0106">Calcium</keyword>
<evidence type="ECO:0000256" key="5">
    <source>
        <dbReference type="ARBA" id="ARBA00022734"/>
    </source>
</evidence>
<feature type="chain" id="PRO_5026215008" evidence="9">
    <location>
        <begin position="20"/>
        <end position="321"/>
    </location>
</feature>
<feature type="region of interest" description="Disordered" evidence="8">
    <location>
        <begin position="162"/>
        <end position="184"/>
    </location>
</feature>
<evidence type="ECO:0000313" key="11">
    <source>
        <dbReference type="EMBL" id="KAF3691699.1"/>
    </source>
</evidence>
<dbReference type="InterPro" id="IPR051941">
    <property type="entry name" value="BG_Antigen-Binding_Lectin"/>
</dbReference>
<dbReference type="PANTHER" id="PTHR45713">
    <property type="entry name" value="FTP DOMAIN-CONTAINING PROTEIN"/>
    <property type="match status" value="1"/>
</dbReference>